<name>A0A1V3XNB3_MYCKA</name>
<dbReference type="Proteomes" id="UP000188532">
    <property type="component" value="Unassembled WGS sequence"/>
</dbReference>
<dbReference type="EMBL" id="MVBN01000002">
    <property type="protein sequence ID" value="OOK80714.1"/>
    <property type="molecule type" value="Genomic_DNA"/>
</dbReference>
<feature type="compositionally biased region" description="Low complexity" evidence="1">
    <location>
        <begin position="1"/>
        <end position="20"/>
    </location>
</feature>
<reference evidence="2 3" key="1">
    <citation type="submission" date="2017-02" db="EMBL/GenBank/DDBJ databases">
        <title>Complete genome sequences of Mycobacterium kansasii strains isolated from rhesus macaques.</title>
        <authorList>
            <person name="Panda A."/>
            <person name="Nagaraj S."/>
            <person name="Zhao X."/>
            <person name="Tettelin H."/>
            <person name="Detolla L.J."/>
        </authorList>
    </citation>
    <scope>NUCLEOTIDE SEQUENCE [LARGE SCALE GENOMIC DNA]</scope>
    <source>
        <strain evidence="2 3">11-3469</strain>
    </source>
</reference>
<proteinExistence type="predicted"/>
<comment type="caution">
    <text evidence="2">The sequence shown here is derived from an EMBL/GenBank/DDBJ whole genome shotgun (WGS) entry which is preliminary data.</text>
</comment>
<evidence type="ECO:0000313" key="3">
    <source>
        <dbReference type="Proteomes" id="UP000188532"/>
    </source>
</evidence>
<protein>
    <submittedName>
        <fullName evidence="2">Uncharacterized protein</fullName>
    </submittedName>
</protein>
<dbReference type="AlphaFoldDB" id="A0A1V3XNB3"/>
<sequence length="70" mass="7517">MVVPTLPTPTTTNTQLTRLPEPATTGTASKPKHIGAQPGHPHIADTRNHNQPAPPPTRDLTPHTPDQHPQ</sequence>
<accession>A0A1V3XNB3</accession>
<evidence type="ECO:0000256" key="1">
    <source>
        <dbReference type="SAM" id="MobiDB-lite"/>
    </source>
</evidence>
<gene>
    <name evidence="2" type="ORF">BZL29_2544</name>
</gene>
<organism evidence="2 3">
    <name type="scientific">Mycobacterium kansasii</name>
    <dbReference type="NCBI Taxonomy" id="1768"/>
    <lineage>
        <taxon>Bacteria</taxon>
        <taxon>Bacillati</taxon>
        <taxon>Actinomycetota</taxon>
        <taxon>Actinomycetes</taxon>
        <taxon>Mycobacteriales</taxon>
        <taxon>Mycobacteriaceae</taxon>
        <taxon>Mycobacterium</taxon>
    </lineage>
</organism>
<evidence type="ECO:0000313" key="2">
    <source>
        <dbReference type="EMBL" id="OOK80714.1"/>
    </source>
</evidence>
<feature type="region of interest" description="Disordered" evidence="1">
    <location>
        <begin position="1"/>
        <end position="70"/>
    </location>
</feature>